<reference evidence="3 4" key="1">
    <citation type="journal article" date="2018" name="Plant J.">
        <title>Genome sequences of Chlorella sorokiniana UTEX 1602 and Micractinium conductrix SAG 241.80: implications to maltose excretion by a green alga.</title>
        <authorList>
            <person name="Arriola M.B."/>
            <person name="Velmurugan N."/>
            <person name="Zhang Y."/>
            <person name="Plunkett M.H."/>
            <person name="Hondzo H."/>
            <person name="Barney B.M."/>
        </authorList>
    </citation>
    <scope>NUCLEOTIDE SEQUENCE [LARGE SCALE GENOMIC DNA]</scope>
    <source>
        <strain evidence="3 4">SAG 241.80</strain>
    </source>
</reference>
<dbReference type="AlphaFoldDB" id="A0A2P6V037"/>
<dbReference type="InterPro" id="IPR051266">
    <property type="entry name" value="CLCR"/>
</dbReference>
<name>A0A2P6V037_9CHLO</name>
<dbReference type="PANTHER" id="PTHR10579:SF43">
    <property type="entry name" value="ZINC FINGER (C3HC4-TYPE RING FINGER) FAMILY PROTEIN"/>
    <property type="match status" value="1"/>
</dbReference>
<feature type="region of interest" description="Disordered" evidence="1">
    <location>
        <begin position="481"/>
        <end position="508"/>
    </location>
</feature>
<sequence length="764" mass="79914">MRRLLGSLTGADPKNPHPTDPQRDEDEKHDEQDANTWDDGALEKMSGRGWQGTHVISAFGALGGPPAAFARGGGPRMLMSKCAMAPRAAPMPMMAAPMACAAAAPAPGGAIGFKAGGAEDVSNFRENIDARHLPLPTDVTYEGLIKDYFFDTASEGAEPPTELFAPSYSLALAPDPLAAAAAAGGNGASPCPAPGGADGRDVFLAVGLDSGLADWRRPRLNLAILLDVSGSMDARFDQYYYGAPGGRTGREADRGGAPQNKLEVAKQVLKAMLQQLRSDDSVSISLFSDSAASPKRMGRWGAADAAGIGAGIDQLRTISGTNFQAGFDEAQAQLRRWPDAVDGDPSEVENRIIVLTDAQPNAGDFSEGGLAARMKAAAADWVHMTVVGVGLDFNSELVESISKVKGGNYLSVHSPDEAKKRLAAEFDYIVAPLVYGLELRVDPASLAPPASSAEQGASSARTGAGAAAVGDDPEWQLLEGAGGEQQQVQEAQVQAQQAQQQGQQAQPAGWRIEAVYGSPEAEERRLTGDGSIMRINSLFPSPKTEEGIKGGVVLLRLRPPQGCTPASAPPLRLEARYADRSGQRYTALLTVAMPAEGAAAADDDDPLYQSSGVRKAVALARLTDALQSWLADEWAGAARPPADDPNRWDASQVAGAAGIQPQPFRPAPNAPAPLPFATPPGGPRRLRPGCPLRPPCLPPPPDRTLGRWEREARPLTVNPDARAALVQLGSWLEGEVAAVGDASMQQEVALLRRLAAGGAAVAGQ</sequence>
<evidence type="ECO:0000313" key="3">
    <source>
        <dbReference type="EMBL" id="PSC67450.1"/>
    </source>
</evidence>
<feature type="compositionally biased region" description="Low complexity" evidence="1">
    <location>
        <begin position="481"/>
        <end position="506"/>
    </location>
</feature>
<keyword evidence="4" id="KW-1185">Reference proteome</keyword>
<evidence type="ECO:0000256" key="1">
    <source>
        <dbReference type="SAM" id="MobiDB-lite"/>
    </source>
</evidence>
<feature type="compositionally biased region" description="Pro residues" evidence="1">
    <location>
        <begin position="691"/>
        <end position="702"/>
    </location>
</feature>
<dbReference type="OrthoDB" id="687730at2759"/>
<dbReference type="InterPro" id="IPR036465">
    <property type="entry name" value="vWFA_dom_sf"/>
</dbReference>
<dbReference type="EMBL" id="LHPF02000059">
    <property type="protein sequence ID" value="PSC67450.1"/>
    <property type="molecule type" value="Genomic_DNA"/>
</dbReference>
<dbReference type="Gene3D" id="3.40.50.410">
    <property type="entry name" value="von Willebrand factor, type A domain"/>
    <property type="match status" value="1"/>
</dbReference>
<dbReference type="InterPro" id="IPR002035">
    <property type="entry name" value="VWF_A"/>
</dbReference>
<proteinExistence type="predicted"/>
<feature type="region of interest" description="Disordered" evidence="1">
    <location>
        <begin position="447"/>
        <end position="468"/>
    </location>
</feature>
<feature type="compositionally biased region" description="Basic and acidic residues" evidence="1">
    <location>
        <begin position="14"/>
        <end position="32"/>
    </location>
</feature>
<dbReference type="Proteomes" id="UP000239649">
    <property type="component" value="Unassembled WGS sequence"/>
</dbReference>
<dbReference type="Pfam" id="PF13519">
    <property type="entry name" value="VWA_2"/>
    <property type="match status" value="1"/>
</dbReference>
<accession>A0A2P6V037</accession>
<gene>
    <name evidence="3" type="ORF">C2E20_8881</name>
</gene>
<feature type="region of interest" description="Disordered" evidence="1">
    <location>
        <begin position="678"/>
        <end position="705"/>
    </location>
</feature>
<dbReference type="SUPFAM" id="SSF53300">
    <property type="entry name" value="vWA-like"/>
    <property type="match status" value="1"/>
</dbReference>
<dbReference type="PANTHER" id="PTHR10579">
    <property type="entry name" value="CALCIUM-ACTIVATED CHLORIDE CHANNEL REGULATOR"/>
    <property type="match status" value="1"/>
</dbReference>
<feature type="domain" description="VWFA" evidence="2">
    <location>
        <begin position="221"/>
        <end position="429"/>
    </location>
</feature>
<protein>
    <submittedName>
        <fullName evidence="3">Cell surface</fullName>
    </submittedName>
</protein>
<evidence type="ECO:0000313" key="4">
    <source>
        <dbReference type="Proteomes" id="UP000239649"/>
    </source>
</evidence>
<organism evidence="3 4">
    <name type="scientific">Micractinium conductrix</name>
    <dbReference type="NCBI Taxonomy" id="554055"/>
    <lineage>
        <taxon>Eukaryota</taxon>
        <taxon>Viridiplantae</taxon>
        <taxon>Chlorophyta</taxon>
        <taxon>core chlorophytes</taxon>
        <taxon>Trebouxiophyceae</taxon>
        <taxon>Chlorellales</taxon>
        <taxon>Chlorellaceae</taxon>
        <taxon>Chlorella clade</taxon>
        <taxon>Micractinium</taxon>
    </lineage>
</organism>
<evidence type="ECO:0000259" key="2">
    <source>
        <dbReference type="PROSITE" id="PS50234"/>
    </source>
</evidence>
<dbReference type="SMART" id="SM00327">
    <property type="entry name" value="VWA"/>
    <property type="match status" value="1"/>
</dbReference>
<dbReference type="PROSITE" id="PS50234">
    <property type="entry name" value="VWFA"/>
    <property type="match status" value="1"/>
</dbReference>
<feature type="region of interest" description="Disordered" evidence="1">
    <location>
        <begin position="1"/>
        <end position="46"/>
    </location>
</feature>
<comment type="caution">
    <text evidence="3">The sequence shown here is derived from an EMBL/GenBank/DDBJ whole genome shotgun (WGS) entry which is preliminary data.</text>
</comment>